<dbReference type="Gene3D" id="1.10.1660.10">
    <property type="match status" value="1"/>
</dbReference>
<dbReference type="Pfam" id="PF13411">
    <property type="entry name" value="MerR_1"/>
    <property type="match status" value="1"/>
</dbReference>
<dbReference type="SUPFAM" id="SSF46955">
    <property type="entry name" value="Putative DNA-binding domain"/>
    <property type="match status" value="1"/>
</dbReference>
<dbReference type="InterPro" id="IPR047057">
    <property type="entry name" value="MerR_fam"/>
</dbReference>
<sequence length="156" mass="17886">MEKITPSDLIAVGEVARRTGVAVSALHYYEQQGLIRSERTAGNQRRYRRHVLRRVSLIQVAKRMGIPLAEVAEVFRTLPDDRMPAKRDWERISRRWRALLEARRREIEQLEREITGCIGCGCLSLQRCRVLNPQDSLAERGPGATRLPAARTEPTE</sequence>
<organism evidence="6 7">
    <name type="scientific">Streptomyces yaizuensis</name>
    <dbReference type="NCBI Taxonomy" id="2989713"/>
    <lineage>
        <taxon>Bacteria</taxon>
        <taxon>Bacillati</taxon>
        <taxon>Actinomycetota</taxon>
        <taxon>Actinomycetes</taxon>
        <taxon>Kitasatosporales</taxon>
        <taxon>Streptomycetaceae</taxon>
        <taxon>Streptomyces</taxon>
    </lineage>
</organism>
<protein>
    <submittedName>
        <fullName evidence="6">Redox-sensitive transcriptional activator SoxR</fullName>
    </submittedName>
</protein>
<dbReference type="PRINTS" id="PR00040">
    <property type="entry name" value="HTHMERR"/>
</dbReference>
<dbReference type="RefSeq" id="WP_323447492.1">
    <property type="nucleotide sequence ID" value="NZ_BSBI01000005.1"/>
</dbReference>
<dbReference type="Proteomes" id="UP001291653">
    <property type="component" value="Unassembled WGS sequence"/>
</dbReference>
<dbReference type="NCBIfam" id="TIGR01950">
    <property type="entry name" value="SoxR"/>
    <property type="match status" value="1"/>
</dbReference>
<evidence type="ECO:0000256" key="2">
    <source>
        <dbReference type="ARBA" id="ARBA00023004"/>
    </source>
</evidence>
<evidence type="ECO:0000256" key="3">
    <source>
        <dbReference type="ARBA" id="ARBA00023014"/>
    </source>
</evidence>
<dbReference type="InterPro" id="IPR010211">
    <property type="entry name" value="Redox-sen_tscrpt-act_SoxR"/>
</dbReference>
<evidence type="ECO:0000259" key="5">
    <source>
        <dbReference type="PROSITE" id="PS50937"/>
    </source>
</evidence>
<evidence type="ECO:0000313" key="6">
    <source>
        <dbReference type="EMBL" id="GLF95428.1"/>
    </source>
</evidence>
<evidence type="ECO:0000256" key="1">
    <source>
        <dbReference type="ARBA" id="ARBA00022714"/>
    </source>
</evidence>
<gene>
    <name evidence="6" type="primary">soxR</name>
    <name evidence="6" type="ORF">SYYSPA8_14045</name>
</gene>
<comment type="caution">
    <text evidence="6">The sequence shown here is derived from an EMBL/GenBank/DDBJ whole genome shotgun (WGS) entry which is preliminary data.</text>
</comment>
<dbReference type="SMART" id="SM00422">
    <property type="entry name" value="HTH_MERR"/>
    <property type="match status" value="1"/>
</dbReference>
<accession>A0ABQ5NYJ1</accession>
<dbReference type="PROSITE" id="PS00552">
    <property type="entry name" value="HTH_MERR_1"/>
    <property type="match status" value="1"/>
</dbReference>
<dbReference type="PANTHER" id="PTHR30204:SF0">
    <property type="entry name" value="REDOX-SENSITIVE TRANSCRIPTIONAL ACTIVATOR SOXR"/>
    <property type="match status" value="1"/>
</dbReference>
<keyword evidence="7" id="KW-1185">Reference proteome</keyword>
<feature type="domain" description="HTH merR-type" evidence="5">
    <location>
        <begin position="9"/>
        <end position="77"/>
    </location>
</feature>
<dbReference type="InterPro" id="IPR009061">
    <property type="entry name" value="DNA-bd_dom_put_sf"/>
</dbReference>
<keyword evidence="2" id="KW-0408">Iron</keyword>
<keyword evidence="4" id="KW-0238">DNA-binding</keyword>
<keyword evidence="1" id="KW-0001">2Fe-2S</keyword>
<dbReference type="InterPro" id="IPR000551">
    <property type="entry name" value="MerR-type_HTH_dom"/>
</dbReference>
<dbReference type="PANTHER" id="PTHR30204">
    <property type="entry name" value="REDOX-CYCLING DRUG-SENSING TRANSCRIPTIONAL ACTIVATOR SOXR"/>
    <property type="match status" value="1"/>
</dbReference>
<evidence type="ECO:0000256" key="4">
    <source>
        <dbReference type="ARBA" id="ARBA00023125"/>
    </source>
</evidence>
<dbReference type="EMBL" id="BSBI01000005">
    <property type="protein sequence ID" value="GLF95428.1"/>
    <property type="molecule type" value="Genomic_DNA"/>
</dbReference>
<keyword evidence="3" id="KW-0411">Iron-sulfur</keyword>
<proteinExistence type="predicted"/>
<reference evidence="6 7" key="1">
    <citation type="submission" date="2022-10" db="EMBL/GenBank/DDBJ databases">
        <title>Draft genome sequence of Streptomyces sp. YSPA8.</title>
        <authorList>
            <person name="Moriuchi R."/>
            <person name="Dohra H."/>
            <person name="Yamamura H."/>
            <person name="Kodani S."/>
        </authorList>
    </citation>
    <scope>NUCLEOTIDE SEQUENCE [LARGE SCALE GENOMIC DNA]</scope>
    <source>
        <strain evidence="6 7">YSPA8</strain>
    </source>
</reference>
<keyword evidence="1" id="KW-0479">Metal-binding</keyword>
<dbReference type="PROSITE" id="PS50937">
    <property type="entry name" value="HTH_MERR_2"/>
    <property type="match status" value="1"/>
</dbReference>
<name>A0ABQ5NYJ1_9ACTN</name>
<evidence type="ECO:0000313" key="7">
    <source>
        <dbReference type="Proteomes" id="UP001291653"/>
    </source>
</evidence>